<accession>A0A2H3CKR9</accession>
<organism evidence="1 2">
    <name type="scientific">Armillaria gallica</name>
    <name type="common">Bulbous honey fungus</name>
    <name type="synonym">Armillaria bulbosa</name>
    <dbReference type="NCBI Taxonomy" id="47427"/>
    <lineage>
        <taxon>Eukaryota</taxon>
        <taxon>Fungi</taxon>
        <taxon>Dikarya</taxon>
        <taxon>Basidiomycota</taxon>
        <taxon>Agaricomycotina</taxon>
        <taxon>Agaricomycetes</taxon>
        <taxon>Agaricomycetidae</taxon>
        <taxon>Agaricales</taxon>
        <taxon>Marasmiineae</taxon>
        <taxon>Physalacriaceae</taxon>
        <taxon>Armillaria</taxon>
    </lineage>
</organism>
<name>A0A2H3CKR9_ARMGA</name>
<dbReference type="OMA" id="VANIMNC"/>
<keyword evidence="2" id="KW-1185">Reference proteome</keyword>
<sequence length="179" mass="20934">LRQEFGELELLDEITKLHYHLKLNPKVIGLMQTDQIRAYRKVMGAWYVPSYVHSSIQWSVHDPFIENELPNIKWHIITKESMTLKDTKFIPAQGSVKLHTYNNNTRVPTVSMPSHKANKEDMNTKSNITRLQHWDSVANIMNCAYDALLSILYNTWNQDVAFWTAGFERFNGEWLKPLS</sequence>
<feature type="non-terminal residue" evidence="1">
    <location>
        <position position="1"/>
    </location>
</feature>
<proteinExistence type="predicted"/>
<dbReference type="AlphaFoldDB" id="A0A2H3CKR9"/>
<gene>
    <name evidence="1" type="ORF">ARMGADRAFT_905905</name>
</gene>
<feature type="non-terminal residue" evidence="1">
    <location>
        <position position="179"/>
    </location>
</feature>
<dbReference type="OrthoDB" id="3247165at2759"/>
<evidence type="ECO:0000313" key="1">
    <source>
        <dbReference type="EMBL" id="PBK79782.1"/>
    </source>
</evidence>
<protein>
    <submittedName>
        <fullName evidence="1">Uncharacterized protein</fullName>
    </submittedName>
</protein>
<evidence type="ECO:0000313" key="2">
    <source>
        <dbReference type="Proteomes" id="UP000217790"/>
    </source>
</evidence>
<dbReference type="Proteomes" id="UP000217790">
    <property type="component" value="Unassembled WGS sequence"/>
</dbReference>
<reference evidence="2" key="1">
    <citation type="journal article" date="2017" name="Nat. Ecol. Evol.">
        <title>Genome expansion and lineage-specific genetic innovations in the forest pathogenic fungi Armillaria.</title>
        <authorList>
            <person name="Sipos G."/>
            <person name="Prasanna A.N."/>
            <person name="Walter M.C."/>
            <person name="O'Connor E."/>
            <person name="Balint B."/>
            <person name="Krizsan K."/>
            <person name="Kiss B."/>
            <person name="Hess J."/>
            <person name="Varga T."/>
            <person name="Slot J."/>
            <person name="Riley R."/>
            <person name="Boka B."/>
            <person name="Rigling D."/>
            <person name="Barry K."/>
            <person name="Lee J."/>
            <person name="Mihaltcheva S."/>
            <person name="LaButti K."/>
            <person name="Lipzen A."/>
            <person name="Waldron R."/>
            <person name="Moloney N.M."/>
            <person name="Sperisen C."/>
            <person name="Kredics L."/>
            <person name="Vagvoelgyi C."/>
            <person name="Patrignani A."/>
            <person name="Fitzpatrick D."/>
            <person name="Nagy I."/>
            <person name="Doyle S."/>
            <person name="Anderson J.B."/>
            <person name="Grigoriev I.V."/>
            <person name="Gueldener U."/>
            <person name="Muensterkoetter M."/>
            <person name="Nagy L.G."/>
        </authorList>
    </citation>
    <scope>NUCLEOTIDE SEQUENCE [LARGE SCALE GENOMIC DNA]</scope>
    <source>
        <strain evidence="2">Ar21-2</strain>
    </source>
</reference>
<dbReference type="EMBL" id="KZ293760">
    <property type="protein sequence ID" value="PBK79782.1"/>
    <property type="molecule type" value="Genomic_DNA"/>
</dbReference>
<dbReference type="InParanoid" id="A0A2H3CKR9"/>